<accession>A0A374P8G0</accession>
<dbReference type="PANTHER" id="PTHR10192:SF16">
    <property type="entry name" value="MOLYBDOPTERIN MOLYBDENUMTRANSFERASE"/>
    <property type="match status" value="1"/>
</dbReference>
<dbReference type="AlphaFoldDB" id="A0A374P8G0"/>
<dbReference type="GO" id="GO:0061599">
    <property type="term" value="F:molybdopterin molybdotransferase activity"/>
    <property type="evidence" value="ECO:0007669"/>
    <property type="project" value="UniProtKB-UniRule"/>
</dbReference>
<comment type="similarity">
    <text evidence="2 7">Belongs to the MoeA family.</text>
</comment>
<dbReference type="EMBL" id="QSON01000005">
    <property type="protein sequence ID" value="RGJ04830.1"/>
    <property type="molecule type" value="Genomic_DNA"/>
</dbReference>
<organism evidence="9 10">
    <name type="scientific">Hungatella hathewayi</name>
    <dbReference type="NCBI Taxonomy" id="154046"/>
    <lineage>
        <taxon>Bacteria</taxon>
        <taxon>Bacillati</taxon>
        <taxon>Bacillota</taxon>
        <taxon>Clostridia</taxon>
        <taxon>Lachnospirales</taxon>
        <taxon>Lachnospiraceae</taxon>
        <taxon>Hungatella</taxon>
    </lineage>
</organism>
<evidence type="ECO:0000313" key="10">
    <source>
        <dbReference type="Proteomes" id="UP000263014"/>
    </source>
</evidence>
<evidence type="ECO:0000256" key="3">
    <source>
        <dbReference type="ARBA" id="ARBA00013269"/>
    </source>
</evidence>
<dbReference type="InterPro" id="IPR036425">
    <property type="entry name" value="MoaB/Mog-like_dom_sf"/>
</dbReference>
<name>A0A374P8G0_9FIRM</name>
<evidence type="ECO:0000256" key="6">
    <source>
        <dbReference type="ARBA" id="ARBA00047317"/>
    </source>
</evidence>
<dbReference type="Gene3D" id="2.170.190.11">
    <property type="entry name" value="Molybdopterin biosynthesis moea protein, domain 3"/>
    <property type="match status" value="1"/>
</dbReference>
<evidence type="ECO:0000256" key="7">
    <source>
        <dbReference type="RuleBase" id="RU365090"/>
    </source>
</evidence>
<dbReference type="Gene3D" id="3.40.980.10">
    <property type="entry name" value="MoaB/Mog-like domain"/>
    <property type="match status" value="1"/>
</dbReference>
<proteinExistence type="inferred from homology"/>
<comment type="cofactor">
    <cofactor evidence="7">
        <name>Mg(2+)</name>
        <dbReference type="ChEBI" id="CHEBI:18420"/>
    </cofactor>
</comment>
<dbReference type="UniPathway" id="UPA00344"/>
<dbReference type="EC" id="2.10.1.1" evidence="3 7"/>
<dbReference type="Gene3D" id="2.40.340.10">
    <property type="entry name" value="MoeA, C-terminal, domain IV"/>
    <property type="match status" value="1"/>
</dbReference>
<dbReference type="InterPro" id="IPR038987">
    <property type="entry name" value="MoeA-like"/>
</dbReference>
<dbReference type="InterPro" id="IPR005110">
    <property type="entry name" value="MoeA_linker/N"/>
</dbReference>
<dbReference type="SUPFAM" id="SSF53218">
    <property type="entry name" value="Molybdenum cofactor biosynthesis proteins"/>
    <property type="match status" value="1"/>
</dbReference>
<dbReference type="InterPro" id="IPR036135">
    <property type="entry name" value="MoeA_linker/N_sf"/>
</dbReference>
<reference evidence="9 10" key="1">
    <citation type="submission" date="2018-08" db="EMBL/GenBank/DDBJ databases">
        <title>A genome reference for cultivated species of the human gut microbiota.</title>
        <authorList>
            <person name="Zou Y."/>
            <person name="Xue W."/>
            <person name="Luo G."/>
        </authorList>
    </citation>
    <scope>NUCLEOTIDE SEQUENCE [LARGE SCALE GENOMIC DNA]</scope>
    <source>
        <strain evidence="9 10">TM09-12</strain>
    </source>
</reference>
<evidence type="ECO:0000256" key="1">
    <source>
        <dbReference type="ARBA" id="ARBA00002901"/>
    </source>
</evidence>
<comment type="caution">
    <text evidence="9">The sequence shown here is derived from an EMBL/GenBank/DDBJ whole genome shotgun (WGS) entry which is preliminary data.</text>
</comment>
<keyword evidence="7 9" id="KW-0808">Transferase</keyword>
<keyword evidence="7" id="KW-0501">Molybdenum cofactor biosynthesis</keyword>
<dbReference type="Pfam" id="PF00994">
    <property type="entry name" value="MoCF_biosynth"/>
    <property type="match status" value="1"/>
</dbReference>
<dbReference type="RefSeq" id="WP_117632151.1">
    <property type="nucleotide sequence ID" value="NZ_CACRUH010000011.1"/>
</dbReference>
<keyword evidence="7" id="KW-0460">Magnesium</keyword>
<sequence>MKGKKMSGFPAREKALNDFFAAWEPRMQTELAALEEAVGRVAAEDLYSVNTLPVYRSSACDGIAVNSSMFAEGVPDTSAWRCGSEYERADTGDDFDDRFDAVIPIEEVETAPDTSVVISPDVPVKPGWNVRPRGDSLREGELLIRAGMVIRPVDLASLAVGGISMVPVRKKPVVAFIPTGSELVPAGIAPKRGQNVDTNSVLVKTSLKALGADPLVFPIIDDDPEALKRALHEALRSADLIVLNGGTAKGGEDYNFQLLEQEGRLIHHYIAAAPGRPMALAVAKGKPVINLPGPTLAAVFGLEWCLSRVTARFLGIPAPQRPVVSCILDHAFGSNPNMAIMCLMKITRAKDGVYHARYQSFFNQSLPASLASDGIYISDVGESERKKGEIIEVALLRGMEYLEEWEDEDGTE</sequence>
<feature type="domain" description="MoaB/Mog" evidence="8">
    <location>
        <begin position="175"/>
        <end position="312"/>
    </location>
</feature>
<dbReference type="GO" id="GO:0006777">
    <property type="term" value="P:Mo-molybdopterin cofactor biosynthetic process"/>
    <property type="evidence" value="ECO:0007669"/>
    <property type="project" value="UniProtKB-UniRule"/>
</dbReference>
<dbReference type="GO" id="GO:0005829">
    <property type="term" value="C:cytosol"/>
    <property type="evidence" value="ECO:0007669"/>
    <property type="project" value="TreeGrafter"/>
</dbReference>
<evidence type="ECO:0000256" key="2">
    <source>
        <dbReference type="ARBA" id="ARBA00010763"/>
    </source>
</evidence>
<keyword evidence="7" id="KW-0479">Metal-binding</keyword>
<evidence type="ECO:0000313" key="9">
    <source>
        <dbReference type="EMBL" id="RGJ04830.1"/>
    </source>
</evidence>
<protein>
    <recommendedName>
        <fullName evidence="4 7">Molybdopterin molybdenumtransferase</fullName>
        <ecNumber evidence="3 7">2.10.1.1</ecNumber>
    </recommendedName>
</protein>
<dbReference type="PANTHER" id="PTHR10192">
    <property type="entry name" value="MOLYBDOPTERIN BIOSYNTHESIS PROTEIN"/>
    <property type="match status" value="1"/>
</dbReference>
<evidence type="ECO:0000256" key="4">
    <source>
        <dbReference type="ARBA" id="ARBA00021108"/>
    </source>
</evidence>
<dbReference type="InterPro" id="IPR036688">
    <property type="entry name" value="MoeA_C_domain_IV_sf"/>
</dbReference>
<gene>
    <name evidence="9" type="ORF">DXD79_13040</name>
</gene>
<comment type="catalytic activity">
    <reaction evidence="6">
        <text>adenylyl-molybdopterin + molybdate = Mo-molybdopterin + AMP + H(+)</text>
        <dbReference type="Rhea" id="RHEA:35047"/>
        <dbReference type="ChEBI" id="CHEBI:15378"/>
        <dbReference type="ChEBI" id="CHEBI:36264"/>
        <dbReference type="ChEBI" id="CHEBI:62727"/>
        <dbReference type="ChEBI" id="CHEBI:71302"/>
        <dbReference type="ChEBI" id="CHEBI:456215"/>
        <dbReference type="EC" id="2.10.1.1"/>
    </reaction>
</comment>
<evidence type="ECO:0000259" key="8">
    <source>
        <dbReference type="SMART" id="SM00852"/>
    </source>
</evidence>
<dbReference type="Proteomes" id="UP000263014">
    <property type="component" value="Unassembled WGS sequence"/>
</dbReference>
<evidence type="ECO:0000256" key="5">
    <source>
        <dbReference type="ARBA" id="ARBA00022505"/>
    </source>
</evidence>
<dbReference type="SMART" id="SM00852">
    <property type="entry name" value="MoCF_biosynth"/>
    <property type="match status" value="1"/>
</dbReference>
<comment type="function">
    <text evidence="1 7">Catalyzes the insertion of molybdate into adenylated molybdopterin with the concomitant release of AMP.</text>
</comment>
<dbReference type="Gene3D" id="3.90.105.10">
    <property type="entry name" value="Molybdopterin biosynthesis moea protein, domain 2"/>
    <property type="match status" value="1"/>
</dbReference>
<dbReference type="GO" id="GO:0046872">
    <property type="term" value="F:metal ion binding"/>
    <property type="evidence" value="ECO:0007669"/>
    <property type="project" value="UniProtKB-UniRule"/>
</dbReference>
<dbReference type="InterPro" id="IPR001453">
    <property type="entry name" value="MoaB/Mog_dom"/>
</dbReference>
<dbReference type="CDD" id="cd00887">
    <property type="entry name" value="MoeA"/>
    <property type="match status" value="1"/>
</dbReference>
<keyword evidence="5 7" id="KW-0500">Molybdenum</keyword>
<dbReference type="Pfam" id="PF03453">
    <property type="entry name" value="MoeA_N"/>
    <property type="match status" value="1"/>
</dbReference>
<dbReference type="SUPFAM" id="SSF63882">
    <property type="entry name" value="MoeA N-terminal region -like"/>
    <property type="match status" value="1"/>
</dbReference>
<comment type="pathway">
    <text evidence="7">Cofactor biosynthesis; molybdopterin biosynthesis.</text>
</comment>